<reference evidence="1" key="1">
    <citation type="journal article" date="2015" name="Nature">
        <title>Complex archaea that bridge the gap between prokaryotes and eukaryotes.</title>
        <authorList>
            <person name="Spang A."/>
            <person name="Saw J.H."/>
            <person name="Jorgensen S.L."/>
            <person name="Zaremba-Niedzwiedzka K."/>
            <person name="Martijn J."/>
            <person name="Lind A.E."/>
            <person name="van Eijk R."/>
            <person name="Schleper C."/>
            <person name="Guy L."/>
            <person name="Ettema T.J."/>
        </authorList>
    </citation>
    <scope>NUCLEOTIDE SEQUENCE</scope>
</reference>
<dbReference type="EMBL" id="LAZR01001111">
    <property type="protein sequence ID" value="KKN50483.1"/>
    <property type="molecule type" value="Genomic_DNA"/>
</dbReference>
<evidence type="ECO:0000313" key="1">
    <source>
        <dbReference type="EMBL" id="KKN50483.1"/>
    </source>
</evidence>
<gene>
    <name evidence="1" type="ORF">LCGC14_0632080</name>
</gene>
<comment type="caution">
    <text evidence="1">The sequence shown here is derived from an EMBL/GenBank/DDBJ whole genome shotgun (WGS) entry which is preliminary data.</text>
</comment>
<proteinExistence type="predicted"/>
<organism evidence="1">
    <name type="scientific">marine sediment metagenome</name>
    <dbReference type="NCBI Taxonomy" id="412755"/>
    <lineage>
        <taxon>unclassified sequences</taxon>
        <taxon>metagenomes</taxon>
        <taxon>ecological metagenomes</taxon>
    </lineage>
</organism>
<accession>A0A0F9UA44</accession>
<sequence>MDIQQIGGRDRLAGPAPLQEYTENDQVFPAGMWRWRVQGDTMILERATATDWSTLTEAFKVSNAGAITLIKNLRFPTSDDSGAVANEVSLGGYDIDSTHRCLSISSEEAVAAETVAADRTLRVRINGATYKMNLRAV</sequence>
<dbReference type="AlphaFoldDB" id="A0A0F9UA44"/>
<name>A0A0F9UA44_9ZZZZ</name>
<protein>
    <submittedName>
        <fullName evidence="1">Uncharacterized protein</fullName>
    </submittedName>
</protein>